<evidence type="ECO:0000259" key="4">
    <source>
        <dbReference type="Pfam" id="PF12697"/>
    </source>
</evidence>
<dbReference type="InterPro" id="IPR029058">
    <property type="entry name" value="AB_hydrolase_fold"/>
</dbReference>
<accession>B0TNW9</accession>
<reference evidence="5" key="1">
    <citation type="submission" date="2008-01" db="EMBL/GenBank/DDBJ databases">
        <title>Complete sequence of Shewanella halifaxensis HAW-EB4.</title>
        <authorList>
            <consortium name="US DOE Joint Genome Institute"/>
            <person name="Copeland A."/>
            <person name="Lucas S."/>
            <person name="Lapidus A."/>
            <person name="Glavina del Rio T."/>
            <person name="Dalin E."/>
            <person name="Tice H."/>
            <person name="Bruce D."/>
            <person name="Goodwin L."/>
            <person name="Pitluck S."/>
            <person name="Sims D."/>
            <person name="Brettin T."/>
            <person name="Detter J.C."/>
            <person name="Han C."/>
            <person name="Kuske C.R."/>
            <person name="Schmutz J."/>
            <person name="Larimer F."/>
            <person name="Land M."/>
            <person name="Hauser L."/>
            <person name="Kyrpides N."/>
            <person name="Kim E."/>
            <person name="Zhao J.-S."/>
            <person name="Richardson P."/>
        </authorList>
    </citation>
    <scope>NUCLEOTIDE SEQUENCE [LARGE SCALE GENOMIC DNA]</scope>
    <source>
        <strain evidence="5">HAW-EB4</strain>
    </source>
</reference>
<evidence type="ECO:0000256" key="3">
    <source>
        <dbReference type="HAMAP-Rule" id="MF_01660"/>
    </source>
</evidence>
<dbReference type="EC" id="4.2.99.20" evidence="3"/>
<keyword evidence="2 3" id="KW-0456">Lyase</keyword>
<keyword evidence="5" id="KW-0378">Hydrolase</keyword>
<feature type="domain" description="AB hydrolase-1" evidence="4">
    <location>
        <begin position="15"/>
        <end position="271"/>
    </location>
</feature>
<dbReference type="NCBIfam" id="TIGR03695">
    <property type="entry name" value="menH_SHCHC"/>
    <property type="match status" value="1"/>
</dbReference>
<dbReference type="GO" id="GO:0070205">
    <property type="term" value="F:2-succinyl-6-hydroxy-2,4-cyclohexadiene-1-carboxylate synthase activity"/>
    <property type="evidence" value="ECO:0007669"/>
    <property type="project" value="UniProtKB-UniRule"/>
</dbReference>
<comment type="pathway">
    <text evidence="3">Quinol/quinone metabolism; menaquinone biosynthesis.</text>
</comment>
<dbReference type="InterPro" id="IPR000073">
    <property type="entry name" value="AB_hydrolase_1"/>
</dbReference>
<dbReference type="ESTHER" id="shehh-b0tnw9">
    <property type="family name" value="MenH_SHCHC"/>
</dbReference>
<protein>
    <recommendedName>
        <fullName evidence="3">Putative 2-succinyl-6-hydroxy-2,4-cyclohexadiene-1-carboxylate synthase</fullName>
        <shortName evidence="3">SHCHC synthase</shortName>
        <ecNumber evidence="3">4.2.99.20</ecNumber>
    </recommendedName>
</protein>
<keyword evidence="6" id="KW-1185">Reference proteome</keyword>
<comment type="pathway">
    <text evidence="3">Quinol/quinone metabolism; 1,4-dihydroxy-2-naphthoate biosynthesis; 1,4-dihydroxy-2-naphthoate from chorismate: step 3/7.</text>
</comment>
<dbReference type="Proteomes" id="UP000001317">
    <property type="component" value="Chromosome"/>
</dbReference>
<dbReference type="eggNOG" id="COG0596">
    <property type="taxonomic scope" value="Bacteria"/>
</dbReference>
<dbReference type="UniPathway" id="UPA00079"/>
<sequence>MLSYRCRGQIGSPAVVLLHGFLGSKEDWNEIIEQLADDFFCISIDLPGHGGHCSHNSHGDTTQASGNNQLDFTSQSLELPTPGFNRCAELIHTTLEQLNISQYHLVGYSLGGRIALHLARLYPQALLSLCLESCHPGLQNQADRVARKANDLAWASKLETLSIRDFLSLWYQQAVFSDLTEAERAKLIDKRADNRPLQLLNCYLATSLAEQQDLWDTPSCLPVDCHFIAGHQDHKFMALAKRWQQQQPLSLHCIEASGHNVHLAAPEAFAEQLKTIFASNSNF</sequence>
<dbReference type="PANTHER" id="PTHR42916:SF1">
    <property type="entry name" value="PROTEIN PHYLLO, CHLOROPLASTIC"/>
    <property type="match status" value="1"/>
</dbReference>
<evidence type="ECO:0000313" key="6">
    <source>
        <dbReference type="Proteomes" id="UP000001317"/>
    </source>
</evidence>
<comment type="function">
    <text evidence="3">Catalyzes a proton abstraction reaction that results in 2,5-elimination of pyruvate from 2-succinyl-5-enolpyruvyl-6-hydroxy-3-cyclohexene-1-carboxylate (SEPHCHC) and the formation of 2-succinyl-6-hydroxy-2,4-cyclohexadiene-1-carboxylate (SHCHC).</text>
</comment>
<comment type="subunit">
    <text evidence="3">Monomer.</text>
</comment>
<dbReference type="SUPFAM" id="SSF53474">
    <property type="entry name" value="alpha/beta-Hydrolases"/>
    <property type="match status" value="1"/>
</dbReference>
<organism evidence="5 6">
    <name type="scientific">Shewanella halifaxensis (strain HAW-EB4)</name>
    <dbReference type="NCBI Taxonomy" id="458817"/>
    <lineage>
        <taxon>Bacteria</taxon>
        <taxon>Pseudomonadati</taxon>
        <taxon>Pseudomonadota</taxon>
        <taxon>Gammaproteobacteria</taxon>
        <taxon>Alteromonadales</taxon>
        <taxon>Shewanellaceae</taxon>
        <taxon>Shewanella</taxon>
    </lineage>
</organism>
<dbReference type="GO" id="GO:0009234">
    <property type="term" value="P:menaquinone biosynthetic process"/>
    <property type="evidence" value="ECO:0007669"/>
    <property type="project" value="UniProtKB-UniRule"/>
</dbReference>
<dbReference type="Gene3D" id="3.40.50.1820">
    <property type="entry name" value="alpha/beta hydrolase"/>
    <property type="match status" value="1"/>
</dbReference>
<dbReference type="EMBL" id="CP000931">
    <property type="protein sequence ID" value="ABZ74872.1"/>
    <property type="molecule type" value="Genomic_DNA"/>
</dbReference>
<dbReference type="Pfam" id="PF12697">
    <property type="entry name" value="Abhydrolase_6"/>
    <property type="match status" value="1"/>
</dbReference>
<dbReference type="OrthoDB" id="9808398at2"/>
<gene>
    <name evidence="3" type="primary">menH</name>
    <name evidence="5" type="ordered locus">Shal_0296</name>
</gene>
<dbReference type="UniPathway" id="UPA01057">
    <property type="reaction ID" value="UER00900"/>
</dbReference>
<evidence type="ECO:0000256" key="2">
    <source>
        <dbReference type="ARBA" id="ARBA00023239"/>
    </source>
</evidence>
<name>B0TNW9_SHEHH</name>
<dbReference type="HOGENOM" id="CLU_020336_38_1_6"/>
<dbReference type="AlphaFoldDB" id="B0TNW9"/>
<dbReference type="STRING" id="458817.Shal_0296"/>
<evidence type="ECO:0000313" key="5">
    <source>
        <dbReference type="EMBL" id="ABZ74872.1"/>
    </source>
</evidence>
<comment type="similarity">
    <text evidence="3">Belongs to the AB hydrolase superfamily. MenH family.</text>
</comment>
<comment type="catalytic activity">
    <reaction evidence="3">
        <text>5-enolpyruvoyl-6-hydroxy-2-succinyl-cyclohex-3-ene-1-carboxylate = (1R,6R)-6-hydroxy-2-succinyl-cyclohexa-2,4-diene-1-carboxylate + pyruvate</text>
        <dbReference type="Rhea" id="RHEA:25597"/>
        <dbReference type="ChEBI" id="CHEBI:15361"/>
        <dbReference type="ChEBI" id="CHEBI:58689"/>
        <dbReference type="ChEBI" id="CHEBI:58818"/>
        <dbReference type="EC" id="4.2.99.20"/>
    </reaction>
</comment>
<dbReference type="KEGG" id="shl:Shal_0296"/>
<dbReference type="GO" id="GO:0016787">
    <property type="term" value="F:hydrolase activity"/>
    <property type="evidence" value="ECO:0007669"/>
    <property type="project" value="UniProtKB-KW"/>
</dbReference>
<evidence type="ECO:0000256" key="1">
    <source>
        <dbReference type="ARBA" id="ARBA00022428"/>
    </source>
</evidence>
<dbReference type="HAMAP" id="MF_01660">
    <property type="entry name" value="MenH"/>
    <property type="match status" value="1"/>
</dbReference>
<dbReference type="PANTHER" id="PTHR42916">
    <property type="entry name" value="2-SUCCINYL-5-ENOLPYRUVYL-6-HYDROXY-3-CYCLOHEXENE-1-CARBOXYLATE SYNTHASE"/>
    <property type="match status" value="1"/>
</dbReference>
<proteinExistence type="inferred from homology"/>
<dbReference type="InterPro" id="IPR022485">
    <property type="entry name" value="SHCHC_synthase_MenH"/>
</dbReference>
<dbReference type="RefSeq" id="WP_012275427.1">
    <property type="nucleotide sequence ID" value="NC_010334.1"/>
</dbReference>
<keyword evidence="1 3" id="KW-0474">Menaquinone biosynthesis</keyword>